<evidence type="ECO:0000313" key="10">
    <source>
        <dbReference type="EMBL" id="VAX17615.1"/>
    </source>
</evidence>
<dbReference type="SUPFAM" id="SSF51569">
    <property type="entry name" value="Aldolase"/>
    <property type="match status" value="1"/>
</dbReference>
<evidence type="ECO:0000256" key="5">
    <source>
        <dbReference type="ARBA" id="ARBA00022624"/>
    </source>
</evidence>
<accession>A0A3B1CFT7</accession>
<dbReference type="PROSITE" id="PS50991">
    <property type="entry name" value="PYR_CT"/>
    <property type="match status" value="1"/>
</dbReference>
<evidence type="ECO:0000256" key="2">
    <source>
        <dbReference type="ARBA" id="ARBA00006154"/>
    </source>
</evidence>
<dbReference type="InterPro" id="IPR013785">
    <property type="entry name" value="Aldolase_TIM"/>
</dbReference>
<dbReference type="SUPFAM" id="SSF110921">
    <property type="entry name" value="2-isopropylmalate synthase LeuA, allosteric (dimerisation) domain"/>
    <property type="match status" value="1"/>
</dbReference>
<organism evidence="10">
    <name type="scientific">hydrothermal vent metagenome</name>
    <dbReference type="NCBI Taxonomy" id="652676"/>
    <lineage>
        <taxon>unclassified sequences</taxon>
        <taxon>metagenomes</taxon>
        <taxon>ecological metagenomes</taxon>
    </lineage>
</organism>
<comment type="pathway">
    <text evidence="1">Amino-acid biosynthesis; L-isoleucine biosynthesis; 2-oxobutanoate from pyruvate: step 1/3.</text>
</comment>
<dbReference type="PROSITE" id="PS00816">
    <property type="entry name" value="AIPM_HOMOCIT_SYNTH_2"/>
    <property type="match status" value="1"/>
</dbReference>
<dbReference type="InterPro" id="IPR013709">
    <property type="entry name" value="2-isopropylmalate_synth_dimer"/>
</dbReference>
<dbReference type="SMART" id="SM00917">
    <property type="entry name" value="LeuA_dimer"/>
    <property type="match status" value="1"/>
</dbReference>
<dbReference type="PANTHER" id="PTHR43538">
    <property type="entry name" value="ALPHA-IPM SYNTHASE/HOMOCITRATE SYNTHASE"/>
    <property type="match status" value="1"/>
</dbReference>
<dbReference type="Pfam" id="PF00682">
    <property type="entry name" value="HMGL-like"/>
    <property type="match status" value="1"/>
</dbReference>
<keyword evidence="4" id="KW-0028">Amino-acid biosynthesis</keyword>
<evidence type="ECO:0000259" key="9">
    <source>
        <dbReference type="PROSITE" id="PS50991"/>
    </source>
</evidence>
<reference evidence="10" key="1">
    <citation type="submission" date="2018-06" db="EMBL/GenBank/DDBJ databases">
        <authorList>
            <person name="Zhirakovskaya E."/>
        </authorList>
    </citation>
    <scope>NUCLEOTIDE SEQUENCE</scope>
</reference>
<dbReference type="InterPro" id="IPR002034">
    <property type="entry name" value="AIPM/Hcit_synth_CS"/>
</dbReference>
<dbReference type="PANTHER" id="PTHR43538:SF1">
    <property type="entry name" value="(R)-CITRAMALATE SYNTHASE"/>
    <property type="match status" value="1"/>
</dbReference>
<dbReference type="InterPro" id="IPR000891">
    <property type="entry name" value="PYR_CT"/>
</dbReference>
<evidence type="ECO:0000256" key="6">
    <source>
        <dbReference type="ARBA" id="ARBA00022679"/>
    </source>
</evidence>
<dbReference type="CDD" id="cd07941">
    <property type="entry name" value="DRE_TIM_LeuA3"/>
    <property type="match status" value="1"/>
</dbReference>
<gene>
    <name evidence="10" type="ORF">MNBD_IGNAVI01-2037</name>
</gene>
<dbReference type="GO" id="GO:0009098">
    <property type="term" value="P:L-leucine biosynthetic process"/>
    <property type="evidence" value="ECO:0007669"/>
    <property type="project" value="InterPro"/>
</dbReference>
<evidence type="ECO:0000256" key="7">
    <source>
        <dbReference type="ARBA" id="ARBA00023304"/>
    </source>
</evidence>
<dbReference type="PROSITE" id="PS00815">
    <property type="entry name" value="AIPM_HOMOCIT_SYNTH_1"/>
    <property type="match status" value="1"/>
</dbReference>
<sequence length="524" mass="58113">MEKNQTIELFDTTLRDGTQGEGVNISIHDKLAITKRLDEFGVDIIEGGWPGSNPKDEEYFQKVQELDLKNAIVCAFGSTARFPDKIDEDNNLQKLVSSNAKIITIFGKTWRFHSEKTLGLTDEQNEELIYRSIKFLVESGRRVIFDAEHFFDGYKDDPKFAIDMCKAAVKGGADTIVLCDTNGGSLPHEVYDITVETIKEVGAPIGIHAHNDGGMAAANSIACVEAGAVHVQGTINGVGERCGNANLCTIIPNLILKMGWKTKTDLNLKNLTSLANFVYEMINISPNTRAPFVGKSAFAHKGGIHVSSVLKDSRMYEHIEPNTVGNIQRVIVSDLSGQSNIRYKAEKLGIKLPDEKDFNKRFVQFLKGLEYKGFQFDGAEASFELLLRAELNERTSFFKITYAKVNVMFDDNGDEYSEAVLKVRVGDEIEHTAADGIGPVNALDKALRKALMRFYPELGEIRLIDYKVRVLGEGDGTAAKVRVLIESGDHDSEWSTVGVSDNIIQASLQALIDSINYKLFKRNK</sequence>
<dbReference type="EC" id="2.3.3.21" evidence="8"/>
<dbReference type="EMBL" id="UOGD01000081">
    <property type="protein sequence ID" value="VAX17615.1"/>
    <property type="molecule type" value="Genomic_DNA"/>
</dbReference>
<dbReference type="Gene3D" id="3.20.20.70">
    <property type="entry name" value="Aldolase class I"/>
    <property type="match status" value="1"/>
</dbReference>
<dbReference type="NCBIfam" id="TIGR00977">
    <property type="entry name" value="citramal_synth"/>
    <property type="match status" value="1"/>
</dbReference>
<dbReference type="UniPathway" id="UPA00047">
    <property type="reaction ID" value="UER00066"/>
</dbReference>
<evidence type="ECO:0000256" key="1">
    <source>
        <dbReference type="ARBA" id="ARBA00004743"/>
    </source>
</evidence>
<protein>
    <recommendedName>
        <fullName evidence="3">(R)-citramalate synthase</fullName>
        <ecNumber evidence="8">2.3.3.21</ecNumber>
    </recommendedName>
</protein>
<evidence type="ECO:0000256" key="3">
    <source>
        <dbReference type="ARBA" id="ARBA00022325"/>
    </source>
</evidence>
<dbReference type="GO" id="GO:0009097">
    <property type="term" value="P:isoleucine biosynthetic process"/>
    <property type="evidence" value="ECO:0007669"/>
    <property type="project" value="UniProtKB-UniPathway"/>
</dbReference>
<dbReference type="InterPro" id="IPR036230">
    <property type="entry name" value="LeuA_allosteric_dom_sf"/>
</dbReference>
<comment type="similarity">
    <text evidence="2">Belongs to the alpha-IPM synthase/homocitrate synthase family.</text>
</comment>
<dbReference type="InterPro" id="IPR054691">
    <property type="entry name" value="LeuA/HCS_post-cat"/>
</dbReference>
<dbReference type="GO" id="GO:0043714">
    <property type="term" value="F:(R)-citramalate synthase activity"/>
    <property type="evidence" value="ECO:0007669"/>
    <property type="project" value="UniProtKB-EC"/>
</dbReference>
<dbReference type="GO" id="GO:0003852">
    <property type="term" value="F:2-isopropylmalate synthase activity"/>
    <property type="evidence" value="ECO:0007669"/>
    <property type="project" value="InterPro"/>
</dbReference>
<keyword evidence="7" id="KW-0100">Branched-chain amino acid biosynthesis</keyword>
<dbReference type="Pfam" id="PF22617">
    <property type="entry name" value="HCS_D2"/>
    <property type="match status" value="1"/>
</dbReference>
<keyword evidence="6 10" id="KW-0808">Transferase</keyword>
<dbReference type="Pfam" id="PF08502">
    <property type="entry name" value="LeuA_dimer"/>
    <property type="match status" value="1"/>
</dbReference>
<dbReference type="Gene3D" id="1.10.238.260">
    <property type="match status" value="1"/>
</dbReference>
<name>A0A3B1CFT7_9ZZZZ</name>
<dbReference type="InterPro" id="IPR005675">
    <property type="entry name" value="Citramal_synthase"/>
</dbReference>
<keyword evidence="10" id="KW-0012">Acyltransferase</keyword>
<feature type="domain" description="Pyruvate carboxyltransferase" evidence="9">
    <location>
        <begin position="7"/>
        <end position="272"/>
    </location>
</feature>
<dbReference type="Gene3D" id="3.30.160.270">
    <property type="match status" value="1"/>
</dbReference>
<proteinExistence type="inferred from homology"/>
<evidence type="ECO:0000256" key="4">
    <source>
        <dbReference type="ARBA" id="ARBA00022605"/>
    </source>
</evidence>
<dbReference type="AlphaFoldDB" id="A0A3B1CFT7"/>
<evidence type="ECO:0000256" key="8">
    <source>
        <dbReference type="ARBA" id="ARBA00034330"/>
    </source>
</evidence>
<keyword evidence="5" id="KW-0412">Isoleucine biosynthesis</keyword>